<dbReference type="GO" id="GO:0019305">
    <property type="term" value="P:dTDP-rhamnose biosynthetic process"/>
    <property type="evidence" value="ECO:0007669"/>
    <property type="project" value="TreeGrafter"/>
</dbReference>
<dbReference type="GO" id="GO:0005829">
    <property type="term" value="C:cytosol"/>
    <property type="evidence" value="ECO:0007669"/>
    <property type="project" value="TreeGrafter"/>
</dbReference>
<dbReference type="InterPro" id="IPR011051">
    <property type="entry name" value="RmlC_Cupin_sf"/>
</dbReference>
<dbReference type="GO" id="GO:0000271">
    <property type="term" value="P:polysaccharide biosynthetic process"/>
    <property type="evidence" value="ECO:0007669"/>
    <property type="project" value="TreeGrafter"/>
</dbReference>
<dbReference type="Gene3D" id="2.60.120.10">
    <property type="entry name" value="Jelly Rolls"/>
    <property type="match status" value="1"/>
</dbReference>
<accession>A0A0F9DIL1</accession>
<gene>
    <name evidence="1" type="ORF">LCGC14_2541770</name>
</gene>
<dbReference type="PANTHER" id="PTHR21047:SF2">
    <property type="entry name" value="THYMIDINE DIPHOSPHO-4-KETO-RHAMNOSE 3,5-EPIMERASE"/>
    <property type="match status" value="1"/>
</dbReference>
<dbReference type="GO" id="GO:0008830">
    <property type="term" value="F:dTDP-4-dehydrorhamnose 3,5-epimerase activity"/>
    <property type="evidence" value="ECO:0007669"/>
    <property type="project" value="InterPro"/>
</dbReference>
<dbReference type="CDD" id="cd00438">
    <property type="entry name" value="cupin_RmlC"/>
    <property type="match status" value="1"/>
</dbReference>
<protein>
    <recommendedName>
        <fullName evidence="2">dTDP-4-dehydrorhamnose 3,5-epimerase</fullName>
    </recommendedName>
</protein>
<name>A0A0F9DIL1_9ZZZZ</name>
<dbReference type="InterPro" id="IPR014710">
    <property type="entry name" value="RmlC-like_jellyroll"/>
</dbReference>
<sequence length="179" mass="20906">MKFIETKLKGAFIIEPERLEDERGFFARTWCKKEFEQHSLNTNLVQCSISFNRQKGTLRGKHYQATPFEETRQVRCTMGAIYDVIIDLRQNSPTFKEWTSVELTAENKKIIYIPADFSHGFLTLADNTEVFYQMSRFYSPECAEGVRWNDPAFDIVWPTEVTMISKRDMGYPDFASKGL</sequence>
<evidence type="ECO:0000313" key="1">
    <source>
        <dbReference type="EMBL" id="KKL11838.1"/>
    </source>
</evidence>
<dbReference type="Pfam" id="PF00908">
    <property type="entry name" value="dTDP_sugar_isom"/>
    <property type="match status" value="1"/>
</dbReference>
<dbReference type="EMBL" id="LAZR01041497">
    <property type="protein sequence ID" value="KKL11838.1"/>
    <property type="molecule type" value="Genomic_DNA"/>
</dbReference>
<evidence type="ECO:0008006" key="2">
    <source>
        <dbReference type="Google" id="ProtNLM"/>
    </source>
</evidence>
<dbReference type="InterPro" id="IPR000888">
    <property type="entry name" value="RmlC-like"/>
</dbReference>
<dbReference type="PANTHER" id="PTHR21047">
    <property type="entry name" value="DTDP-6-DEOXY-D-GLUCOSE-3,5 EPIMERASE"/>
    <property type="match status" value="1"/>
</dbReference>
<proteinExistence type="predicted"/>
<dbReference type="SUPFAM" id="SSF51182">
    <property type="entry name" value="RmlC-like cupins"/>
    <property type="match status" value="1"/>
</dbReference>
<organism evidence="1">
    <name type="scientific">marine sediment metagenome</name>
    <dbReference type="NCBI Taxonomy" id="412755"/>
    <lineage>
        <taxon>unclassified sequences</taxon>
        <taxon>metagenomes</taxon>
        <taxon>ecological metagenomes</taxon>
    </lineage>
</organism>
<dbReference type="AlphaFoldDB" id="A0A0F9DIL1"/>
<dbReference type="NCBIfam" id="TIGR01221">
    <property type="entry name" value="rmlC"/>
    <property type="match status" value="1"/>
</dbReference>
<reference evidence="1" key="1">
    <citation type="journal article" date="2015" name="Nature">
        <title>Complex archaea that bridge the gap between prokaryotes and eukaryotes.</title>
        <authorList>
            <person name="Spang A."/>
            <person name="Saw J.H."/>
            <person name="Jorgensen S.L."/>
            <person name="Zaremba-Niedzwiedzka K."/>
            <person name="Martijn J."/>
            <person name="Lind A.E."/>
            <person name="van Eijk R."/>
            <person name="Schleper C."/>
            <person name="Guy L."/>
            <person name="Ettema T.J."/>
        </authorList>
    </citation>
    <scope>NUCLEOTIDE SEQUENCE</scope>
</reference>
<comment type="caution">
    <text evidence="1">The sequence shown here is derived from an EMBL/GenBank/DDBJ whole genome shotgun (WGS) entry which is preliminary data.</text>
</comment>